<keyword evidence="3" id="KW-1185">Reference proteome</keyword>
<feature type="region of interest" description="Disordered" evidence="1">
    <location>
        <begin position="396"/>
        <end position="462"/>
    </location>
</feature>
<dbReference type="AlphaFoldDB" id="A0A1H3JYI0"/>
<feature type="region of interest" description="Disordered" evidence="1">
    <location>
        <begin position="178"/>
        <end position="256"/>
    </location>
</feature>
<dbReference type="Proteomes" id="UP000199286">
    <property type="component" value="Unassembled WGS sequence"/>
</dbReference>
<evidence type="ECO:0008006" key="4">
    <source>
        <dbReference type="Google" id="ProtNLM"/>
    </source>
</evidence>
<feature type="compositionally biased region" description="Pro residues" evidence="1">
    <location>
        <begin position="520"/>
        <end position="532"/>
    </location>
</feature>
<name>A0A1H3JYI0_9RHOB</name>
<dbReference type="OrthoDB" id="7870459at2"/>
<dbReference type="RefSeq" id="WP_089883394.1">
    <property type="nucleotide sequence ID" value="NZ_FNPF01000008.1"/>
</dbReference>
<protein>
    <recommendedName>
        <fullName evidence="4">Type IV pilus biogenesis protein PilP</fullName>
    </recommendedName>
</protein>
<accession>A0A1H3JYI0</accession>
<sequence length="775" mass="79341">MVSTLALSLSFEGITLLRRDPGGWQTLGHVAVDDPDLNAAMARLRDRAIRADAQGDAVLLLLPEAQIRFLDLPAPDADPAGAARAAMRGATPYAVSELTIDHVMDGATLYVAAVANETLAEAETFARSHGFRPAGFAALPPEGAFPGTVLFGAPAAWDGPAHARPDVPAVILPAQVAQAGDEPAVSEDAAATPPPPDESAPPLTFASRRAAAAPDPAKPADDPTAGPAAAAKHRANDATPRHATRPKQPASKAAPAVDAKIATAAGASAGPAVSANLAAGKAAPVSSSGARPAAPPVTPTALQGAAFRQRILDRAREAQAAASATPEQPSEQPRGRRGMRTERPALAANGLPGGGGAKGRKVGLAVTAALLVALAMVAFWSLRDAPLTSALPVPVASLPPSQDDTPQDPPPLDTGQVPAPLPQTAPQGDDTEVAAREPDDELLDVPAAPDTTALEPPPLPLTPEEAAATYAATGIWQRAPEQPARPETGSVEDLYVASIDPDVGQFDAVALPPARGYAPDAPPADPAPPPPAGVTFTLDDRGLVAATPDGALTPHGHRVFSGSPPAVPPLREAALPAPAPETETGTESDAAAPPASQSAGLRPAARPDDLVEQRERATLQGLSRDELADFRPALRPESAQAQAEPDTPAATDEAVAQSLAPVRRPGTLADVVATVRESAPAQAAPRPQTVPDLPTTAEVARAATVRDAVDLSRTTLFGIYGDASARRALVRLPNGQYEKVKVGDRLDGGQVLAISETELRYRKRGRTITLDMPQG</sequence>
<evidence type="ECO:0000313" key="2">
    <source>
        <dbReference type="EMBL" id="SDY45002.1"/>
    </source>
</evidence>
<dbReference type="EMBL" id="FNPF01000008">
    <property type="protein sequence ID" value="SDY45002.1"/>
    <property type="molecule type" value="Genomic_DNA"/>
</dbReference>
<evidence type="ECO:0000313" key="3">
    <source>
        <dbReference type="Proteomes" id="UP000199286"/>
    </source>
</evidence>
<feature type="compositionally biased region" description="Low complexity" evidence="1">
    <location>
        <begin position="318"/>
        <end position="330"/>
    </location>
</feature>
<feature type="compositionally biased region" description="Low complexity" evidence="1">
    <location>
        <begin position="590"/>
        <end position="599"/>
    </location>
</feature>
<gene>
    <name evidence="2" type="ORF">SAMN05444340_10864</name>
</gene>
<feature type="region of interest" description="Disordered" evidence="1">
    <location>
        <begin position="512"/>
        <end position="627"/>
    </location>
</feature>
<dbReference type="STRING" id="321339.SAMN05444340_10864"/>
<feature type="region of interest" description="Disordered" evidence="1">
    <location>
        <begin position="314"/>
        <end position="358"/>
    </location>
</feature>
<evidence type="ECO:0000256" key="1">
    <source>
        <dbReference type="SAM" id="MobiDB-lite"/>
    </source>
</evidence>
<proteinExistence type="predicted"/>
<reference evidence="2 3" key="1">
    <citation type="submission" date="2016-10" db="EMBL/GenBank/DDBJ databases">
        <authorList>
            <person name="de Groot N.N."/>
        </authorList>
    </citation>
    <scope>NUCLEOTIDE SEQUENCE [LARGE SCALE GENOMIC DNA]</scope>
    <source>
        <strain evidence="2 3">DSM 26880</strain>
    </source>
</reference>
<organism evidence="2 3">
    <name type="scientific">Citreimonas salinaria</name>
    <dbReference type="NCBI Taxonomy" id="321339"/>
    <lineage>
        <taxon>Bacteria</taxon>
        <taxon>Pseudomonadati</taxon>
        <taxon>Pseudomonadota</taxon>
        <taxon>Alphaproteobacteria</taxon>
        <taxon>Rhodobacterales</taxon>
        <taxon>Roseobacteraceae</taxon>
        <taxon>Citreimonas</taxon>
    </lineage>
</organism>
<feature type="compositionally biased region" description="Basic and acidic residues" evidence="1">
    <location>
        <begin position="605"/>
        <end position="627"/>
    </location>
</feature>